<dbReference type="KEGG" id="vg:2846194"/>
<sequence length="165" mass="18260">MGSEMKDWRELLAQAQDLDVVIRAVALETVVRQAMAETGESREIVTEMLDASVSMDQEAVLDLMDGEPTTLRAGLSRYVEELEKRDELQPRDRVVGELETLLAYPWPIASTGPAQALEIRQPDDEHLEVWIGGHEVASANHDEHGWSGMAAVQTTAENVHKALTS</sequence>
<accession>Q6J7Y7</accession>
<gene>
    <name evidence="1" type="primary">pas44</name>
</gene>
<proteinExistence type="predicted"/>
<protein>
    <submittedName>
        <fullName evidence="1">Pas44</fullName>
    </submittedName>
</protein>
<name>Q6J7Y7_9CAUD</name>
<dbReference type="Proteomes" id="UP000001245">
    <property type="component" value="Segment"/>
</dbReference>
<evidence type="ECO:0000313" key="1">
    <source>
        <dbReference type="EMBL" id="AAT36792.1"/>
    </source>
</evidence>
<organism evidence="1 2">
    <name type="scientific">Actinoplanes phage phiAsp2</name>
    <dbReference type="NCBI Taxonomy" id="279303"/>
    <lineage>
        <taxon>Viruses</taxon>
        <taxon>Duplodnaviria</taxon>
        <taxon>Heunggongvirae</taxon>
        <taxon>Uroviricota</taxon>
        <taxon>Caudoviricetes</taxon>
        <taxon>Aspduovirus</taxon>
        <taxon>Aspduovirus Asp2</taxon>
    </lineage>
</organism>
<dbReference type="GeneID" id="2846194"/>
<reference evidence="1 2" key="1">
    <citation type="journal article" date="2004" name="Virus Genes">
        <title>The genome of phiAsp2, an actinoplanes infecting phage.</title>
        <authorList>
            <person name="Jarling M."/>
            <person name="Bartkowiak K."/>
            <person name="Pape H."/>
            <person name="Meinhardt F."/>
        </authorList>
    </citation>
    <scope>NUCLEOTIDE SEQUENCE</scope>
</reference>
<keyword evidence="2" id="KW-1185">Reference proteome</keyword>
<dbReference type="EMBL" id="AY576796">
    <property type="protein sequence ID" value="AAT36792.1"/>
    <property type="molecule type" value="Genomic_DNA"/>
</dbReference>
<evidence type="ECO:0000313" key="2">
    <source>
        <dbReference type="Proteomes" id="UP000001245"/>
    </source>
</evidence>
<dbReference type="RefSeq" id="YP_024830.1">
    <property type="nucleotide sequence ID" value="NC_005885.1"/>
</dbReference>